<reference evidence="1 2" key="1">
    <citation type="submission" date="2019-06" db="EMBL/GenBank/DDBJ databases">
        <authorList>
            <person name="Livingstone P."/>
            <person name="Whitworth D."/>
        </authorList>
    </citation>
    <scope>NUCLEOTIDE SEQUENCE [LARGE SCALE GENOMIC DNA]</scope>
    <source>
        <strain evidence="1 2">AM401</strain>
    </source>
</reference>
<dbReference type="OrthoDB" id="5493525at2"/>
<gene>
    <name evidence="1" type="ORF">FJV41_15580</name>
</gene>
<evidence type="ECO:0008006" key="3">
    <source>
        <dbReference type="Google" id="ProtNLM"/>
    </source>
</evidence>
<dbReference type="RefSeq" id="WP_141643272.1">
    <property type="nucleotide sequence ID" value="NZ_VIFM01000053.1"/>
</dbReference>
<dbReference type="Proteomes" id="UP000315369">
    <property type="component" value="Unassembled WGS sequence"/>
</dbReference>
<accession>A0A540X2U3</accession>
<sequence length="313" mass="33232">MSTIERGRTLVGTTPRTSVARTSEANTVATPAVQPTAQRTGAVVDGFDSAKTTNTVAAAQVFTAPAGSKDKVYDGKLVGAGGQTFEPGTPLSDIPAFTPKNNPNATATLIYTNGMRTEKDKQARELQALADETGMRTIGVHNSTEGTVGDLLQAVKDKLGKGTNPAVDTLADAVYGELKAGRDVHLVGYSQGGLITSRALSDVARRLRIEDGMSPEQVQQTMSKLNVETFAAAACTYPDGPNYVHYINNRDAVPTLFGLGGKGWSPADMLRHAGKDAKVHYFSEDTVFSGAHSLVDTYLNHRVPFEQARAGEF</sequence>
<dbReference type="SUPFAM" id="SSF53474">
    <property type="entry name" value="alpha/beta-Hydrolases"/>
    <property type="match status" value="1"/>
</dbReference>
<protein>
    <recommendedName>
        <fullName evidence="3">DUF676 domain-containing protein</fullName>
    </recommendedName>
</protein>
<comment type="caution">
    <text evidence="1">The sequence shown here is derived from an EMBL/GenBank/DDBJ whole genome shotgun (WGS) entry which is preliminary data.</text>
</comment>
<proteinExistence type="predicted"/>
<organism evidence="1 2">
    <name type="scientific">Myxococcus llanfairpwllgwyngyllgogerychwyrndrobwllllantysiliogogogochensis</name>
    <dbReference type="NCBI Taxonomy" id="2590453"/>
    <lineage>
        <taxon>Bacteria</taxon>
        <taxon>Pseudomonadati</taxon>
        <taxon>Myxococcota</taxon>
        <taxon>Myxococcia</taxon>
        <taxon>Myxococcales</taxon>
        <taxon>Cystobacterineae</taxon>
        <taxon>Myxococcaceae</taxon>
        <taxon>Myxococcus</taxon>
    </lineage>
</organism>
<dbReference type="EMBL" id="VIFM01000053">
    <property type="protein sequence ID" value="TQF15004.1"/>
    <property type="molecule type" value="Genomic_DNA"/>
</dbReference>
<dbReference type="AlphaFoldDB" id="A0A540X2U3"/>
<evidence type="ECO:0000313" key="2">
    <source>
        <dbReference type="Proteomes" id="UP000315369"/>
    </source>
</evidence>
<name>A0A540X2U3_9BACT</name>
<evidence type="ECO:0000313" key="1">
    <source>
        <dbReference type="EMBL" id="TQF15004.1"/>
    </source>
</evidence>
<dbReference type="InterPro" id="IPR029058">
    <property type="entry name" value="AB_hydrolase_fold"/>
</dbReference>
<keyword evidence="2" id="KW-1185">Reference proteome</keyword>